<accession>A0A1Q6DWV6</accession>
<organism evidence="1 2">
    <name type="scientific">Methanohalarchaeum thermophilum</name>
    <dbReference type="NCBI Taxonomy" id="1903181"/>
    <lineage>
        <taxon>Archaea</taxon>
        <taxon>Methanobacteriati</taxon>
        <taxon>Methanobacteriota</taxon>
        <taxon>Methanonatronarchaeia</taxon>
        <taxon>Methanonatronarchaeales</taxon>
        <taxon>Methanonatronarchaeaceae</taxon>
        <taxon>Candidatus Methanohalarchaeum</taxon>
    </lineage>
</organism>
<sequence length="132" mass="15356">MRFTSVNNITKLFQETNITKKEAKKYKREIKPSTEFNKKYNQIKNSLMSAITLEPIEFSTLEGKVLEDMVRKNGINTILGIRDLDIEKLIKDYVVGLKAIDISEIGLLKSNYVIIDLENLIEYFKRPKKLEV</sequence>
<dbReference type="EMBL" id="MSDW01000001">
    <property type="protein sequence ID" value="OKY78782.1"/>
    <property type="molecule type" value="Genomic_DNA"/>
</dbReference>
<evidence type="ECO:0000313" key="2">
    <source>
        <dbReference type="Proteomes" id="UP000185744"/>
    </source>
</evidence>
<dbReference type="AlphaFoldDB" id="A0A1Q6DWV6"/>
<dbReference type="STRING" id="1903181.BTN85_1285"/>
<dbReference type="Proteomes" id="UP000185744">
    <property type="component" value="Unassembled WGS sequence"/>
</dbReference>
<comment type="caution">
    <text evidence="1">The sequence shown here is derived from an EMBL/GenBank/DDBJ whole genome shotgun (WGS) entry which is preliminary data.</text>
</comment>
<keyword evidence="2" id="KW-1185">Reference proteome</keyword>
<proteinExistence type="predicted"/>
<name>A0A1Q6DWV6_METT1</name>
<gene>
    <name evidence="1" type="ORF">BTN85_1285</name>
</gene>
<dbReference type="InParanoid" id="A0A1Q6DWV6"/>
<evidence type="ECO:0000313" key="1">
    <source>
        <dbReference type="EMBL" id="OKY78782.1"/>
    </source>
</evidence>
<protein>
    <submittedName>
        <fullName evidence="1">Uncharacterized protein</fullName>
    </submittedName>
</protein>
<reference evidence="1" key="1">
    <citation type="submission" date="2016-12" db="EMBL/GenBank/DDBJ databases">
        <title>Discovery of methanogenic haloarchaea.</title>
        <authorList>
            <person name="Sorokin D.Y."/>
            <person name="Makarova K.S."/>
            <person name="Abbas B."/>
            <person name="Ferrer M."/>
            <person name="Golyshin P.N."/>
        </authorList>
    </citation>
    <scope>NUCLEOTIDE SEQUENCE [LARGE SCALE GENOMIC DNA]</scope>
    <source>
        <strain evidence="1">HMET1</strain>
    </source>
</reference>